<dbReference type="AlphaFoldDB" id="A0A1F8DNS2"/>
<accession>A0A1F8DNS2</accession>
<dbReference type="NCBIfam" id="TIGR02532">
    <property type="entry name" value="IV_pilin_GFxxxE"/>
    <property type="match status" value="1"/>
</dbReference>
<name>A0A1F8DNS2_9BACT</name>
<dbReference type="EMBL" id="MGIN01000006">
    <property type="protein sequence ID" value="OGM90082.1"/>
    <property type="molecule type" value="Genomic_DNA"/>
</dbReference>
<keyword evidence="1" id="KW-0812">Transmembrane</keyword>
<dbReference type="Proteomes" id="UP000178303">
    <property type="component" value="Unassembled WGS sequence"/>
</dbReference>
<feature type="transmembrane region" description="Helical" evidence="1">
    <location>
        <begin position="20"/>
        <end position="45"/>
    </location>
</feature>
<gene>
    <name evidence="2" type="ORF">A2108_00310</name>
</gene>
<comment type="caution">
    <text evidence="2">The sequence shown here is derived from an EMBL/GenBank/DDBJ whole genome shotgun (WGS) entry which is preliminary data.</text>
</comment>
<protein>
    <recommendedName>
        <fullName evidence="4">Type II secretion system protein GspI C-terminal domain-containing protein</fullName>
    </recommendedName>
</protein>
<dbReference type="SUPFAM" id="SSF54523">
    <property type="entry name" value="Pili subunits"/>
    <property type="match status" value="1"/>
</dbReference>
<sequence length="183" mass="19953">MNKTTDKNPHIFRNHRGSTLVELLLALSIFSILVSVAISGFVQILSNQRLLLKLMAATDNASLTLEQMAREIRVSTNIESSLGGGPSIQFINPDGKIITYFLETSTASGRIFRKEESVPNDPNPAVRPVTADNVDVSYFNAEVPAISAAGPSRVVLNIGVRVAERKIKEINTYLQTVVSSRAE</sequence>
<evidence type="ECO:0008006" key="4">
    <source>
        <dbReference type="Google" id="ProtNLM"/>
    </source>
</evidence>
<keyword evidence="1" id="KW-0472">Membrane</keyword>
<keyword evidence="1" id="KW-1133">Transmembrane helix</keyword>
<evidence type="ECO:0000313" key="3">
    <source>
        <dbReference type="Proteomes" id="UP000178303"/>
    </source>
</evidence>
<organism evidence="2 3">
    <name type="scientific">Candidatus Wolfebacteria bacterium GWA1_42_9</name>
    <dbReference type="NCBI Taxonomy" id="1802553"/>
    <lineage>
        <taxon>Bacteria</taxon>
        <taxon>Candidatus Wolfeibacteriota</taxon>
    </lineage>
</organism>
<dbReference type="Pfam" id="PF07963">
    <property type="entry name" value="N_methyl"/>
    <property type="match status" value="1"/>
</dbReference>
<dbReference type="InterPro" id="IPR012902">
    <property type="entry name" value="N_methyl_site"/>
</dbReference>
<evidence type="ECO:0000313" key="2">
    <source>
        <dbReference type="EMBL" id="OGM90082.1"/>
    </source>
</evidence>
<evidence type="ECO:0000256" key="1">
    <source>
        <dbReference type="SAM" id="Phobius"/>
    </source>
</evidence>
<proteinExistence type="predicted"/>
<dbReference type="InterPro" id="IPR045584">
    <property type="entry name" value="Pilin-like"/>
</dbReference>
<reference evidence="2 3" key="1">
    <citation type="journal article" date="2016" name="Nat. Commun.">
        <title>Thousands of microbial genomes shed light on interconnected biogeochemical processes in an aquifer system.</title>
        <authorList>
            <person name="Anantharaman K."/>
            <person name="Brown C.T."/>
            <person name="Hug L.A."/>
            <person name="Sharon I."/>
            <person name="Castelle C.J."/>
            <person name="Probst A.J."/>
            <person name="Thomas B.C."/>
            <person name="Singh A."/>
            <person name="Wilkins M.J."/>
            <person name="Karaoz U."/>
            <person name="Brodie E.L."/>
            <person name="Williams K.H."/>
            <person name="Hubbard S.S."/>
            <person name="Banfield J.F."/>
        </authorList>
    </citation>
    <scope>NUCLEOTIDE SEQUENCE [LARGE SCALE GENOMIC DNA]</scope>
</reference>